<sequence length="394" mass="42074">MDNTRQFSCATVAIPQALETGGKNAWVDKVIPSAVLILHAAESPPPRNLGEVEQSRLGECEGGGAGAGESCDIGLPCGSPLPDLAPLDLTSPSFAGGGDLNLAYRYLDPTAVKTMRALLLLLTFALSGCTTFQKDQSDASQPKKTLMQRMPWAKDDPNAMPEPYPNPVKLATVWSPETLTQAGRVPTRGFGARVFFYDEKTRAVPVDGTLIVHGFNESGGSDKPDVKRYEFTPEQFTKHFSRSDLGASYSVWIPWDAVGGDQQRISLVASFKTAEGKTLQGSPTTVLLPGAKQDRDLALAQRFSPEYRAWQSASSGKSSPTTGLTTTTIQRPAATMPAIPTAPVAPVSPSTWNVADSSSNLNSVDVVMRRNNEIPVRGKEGTNAIPASARTGIR</sequence>
<protein>
    <submittedName>
        <fullName evidence="1">Uncharacterized protein</fullName>
    </submittedName>
</protein>
<reference evidence="1 2" key="1">
    <citation type="submission" date="2019-02" db="EMBL/GenBank/DDBJ databases">
        <title>Deep-cultivation of Planctomycetes and their phenomic and genomic characterization uncovers novel biology.</title>
        <authorList>
            <person name="Wiegand S."/>
            <person name="Jogler M."/>
            <person name="Boedeker C."/>
            <person name="Pinto D."/>
            <person name="Vollmers J."/>
            <person name="Rivas-Marin E."/>
            <person name="Kohn T."/>
            <person name="Peeters S.H."/>
            <person name="Heuer A."/>
            <person name="Rast P."/>
            <person name="Oberbeckmann S."/>
            <person name="Bunk B."/>
            <person name="Jeske O."/>
            <person name="Meyerdierks A."/>
            <person name="Storesund J.E."/>
            <person name="Kallscheuer N."/>
            <person name="Luecker S."/>
            <person name="Lage O.M."/>
            <person name="Pohl T."/>
            <person name="Merkel B.J."/>
            <person name="Hornburger P."/>
            <person name="Mueller R.-W."/>
            <person name="Bruemmer F."/>
            <person name="Labrenz M."/>
            <person name="Spormann A.M."/>
            <person name="Op Den Camp H."/>
            <person name="Overmann J."/>
            <person name="Amann R."/>
            <person name="Jetten M.S.M."/>
            <person name="Mascher T."/>
            <person name="Medema M.H."/>
            <person name="Devos D.P."/>
            <person name="Kaster A.-K."/>
            <person name="Ovreas L."/>
            <person name="Rohde M."/>
            <person name="Galperin M.Y."/>
            <person name="Jogler C."/>
        </authorList>
    </citation>
    <scope>NUCLEOTIDE SEQUENCE [LARGE SCALE GENOMIC DNA]</scope>
    <source>
        <strain evidence="1 2">Pla100</strain>
    </source>
</reference>
<dbReference type="EMBL" id="SJPM01000010">
    <property type="protein sequence ID" value="TWT92982.1"/>
    <property type="molecule type" value="Genomic_DNA"/>
</dbReference>
<evidence type="ECO:0000313" key="2">
    <source>
        <dbReference type="Proteomes" id="UP000316213"/>
    </source>
</evidence>
<comment type="caution">
    <text evidence="1">The sequence shown here is derived from an EMBL/GenBank/DDBJ whole genome shotgun (WGS) entry which is preliminary data.</text>
</comment>
<name>A0A5C5ZZI5_9BACT</name>
<dbReference type="AlphaFoldDB" id="A0A5C5ZZI5"/>
<gene>
    <name evidence="1" type="ORF">Pla100_42980</name>
</gene>
<evidence type="ECO:0000313" key="1">
    <source>
        <dbReference type="EMBL" id="TWT92982.1"/>
    </source>
</evidence>
<accession>A0A5C5ZZI5</accession>
<keyword evidence="2" id="KW-1185">Reference proteome</keyword>
<proteinExistence type="predicted"/>
<dbReference type="Proteomes" id="UP000316213">
    <property type="component" value="Unassembled WGS sequence"/>
</dbReference>
<organism evidence="1 2">
    <name type="scientific">Neorhodopirellula pilleata</name>
    <dbReference type="NCBI Taxonomy" id="2714738"/>
    <lineage>
        <taxon>Bacteria</taxon>
        <taxon>Pseudomonadati</taxon>
        <taxon>Planctomycetota</taxon>
        <taxon>Planctomycetia</taxon>
        <taxon>Pirellulales</taxon>
        <taxon>Pirellulaceae</taxon>
        <taxon>Neorhodopirellula</taxon>
    </lineage>
</organism>